<dbReference type="OrthoDB" id="3343890at2"/>
<dbReference type="Pfam" id="PF13360">
    <property type="entry name" value="PQQ_2"/>
    <property type="match status" value="1"/>
</dbReference>
<dbReference type="Gene3D" id="2.130.10.10">
    <property type="entry name" value="YVTN repeat-like/Quinoprotein amine dehydrogenase"/>
    <property type="match status" value="1"/>
</dbReference>
<protein>
    <submittedName>
        <fullName evidence="3">Outer membrane protein assembly factor BamB, contains PQQ-like beta-propeller repeat</fullName>
    </submittedName>
</protein>
<keyword evidence="1" id="KW-0472">Membrane</keyword>
<dbReference type="AlphaFoldDB" id="A0A1H2D5R6"/>
<dbReference type="InterPro" id="IPR011047">
    <property type="entry name" value="Quinoprotein_ADH-like_sf"/>
</dbReference>
<dbReference type="InterPro" id="IPR015943">
    <property type="entry name" value="WD40/YVTN_repeat-like_dom_sf"/>
</dbReference>
<feature type="domain" description="Pyrrolo-quinoline quinone repeat" evidence="2">
    <location>
        <begin position="199"/>
        <end position="332"/>
    </location>
</feature>
<organism evidence="3 4">
    <name type="scientific">Actinoplanes derwentensis</name>
    <dbReference type="NCBI Taxonomy" id="113562"/>
    <lineage>
        <taxon>Bacteria</taxon>
        <taxon>Bacillati</taxon>
        <taxon>Actinomycetota</taxon>
        <taxon>Actinomycetes</taxon>
        <taxon>Micromonosporales</taxon>
        <taxon>Micromonosporaceae</taxon>
        <taxon>Actinoplanes</taxon>
    </lineage>
</organism>
<reference evidence="3 4" key="1">
    <citation type="submission" date="2016-10" db="EMBL/GenBank/DDBJ databases">
        <authorList>
            <person name="de Groot N.N."/>
        </authorList>
    </citation>
    <scope>NUCLEOTIDE SEQUENCE [LARGE SCALE GENOMIC DNA]</scope>
    <source>
        <strain evidence="3 4">DSM 43941</strain>
    </source>
</reference>
<proteinExistence type="predicted"/>
<keyword evidence="4" id="KW-1185">Reference proteome</keyword>
<evidence type="ECO:0000313" key="3">
    <source>
        <dbReference type="EMBL" id="SDT78090.1"/>
    </source>
</evidence>
<accession>A0A1H2D5R6</accession>
<keyword evidence="1" id="KW-1133">Transmembrane helix</keyword>
<dbReference type="InterPro" id="IPR002372">
    <property type="entry name" value="PQQ_rpt_dom"/>
</dbReference>
<dbReference type="RefSeq" id="WP_092553948.1">
    <property type="nucleotide sequence ID" value="NZ_BOMJ01000024.1"/>
</dbReference>
<dbReference type="SUPFAM" id="SSF50998">
    <property type="entry name" value="Quinoprotein alcohol dehydrogenase-like"/>
    <property type="match status" value="1"/>
</dbReference>
<dbReference type="STRING" id="113562.SAMN04489716_8226"/>
<dbReference type="Proteomes" id="UP000198688">
    <property type="component" value="Chromosome I"/>
</dbReference>
<sequence length="442" mass="46474">MTLIELDRDTPLDPDAGRIPPPRLYRPLGLLIVLVLTVLVGGAAPRSGTLWQYLGVIPPTAGIDTPIQLAGGRLFTVVPAGGRRILTAWAPPPAPAKLWSTELPSATAADVSTPVPVSVRQNGDLVLVTVETTTTVLESGTGRIRWMIGSRVTTAGNGTVATVARIFRPGTLYDQESGAPGRLYFSADGQPHTEPPIRTEVRGIDLATGGVLWTAETAGSVTADAVPGDRPGLLITSSDRLTLRDARTGAVLRETALPGASSSETIGDVAVVGFDEAGKQSGYDTGTLDLLWTRDLPADLDPPSCAGLLCAGSREATTVLDPRTGRPAWRLGAAADLDVRADYVLDTDPSSGDPMRLLDPATGNPRVDLTGWSGVVDSSAAHTLVLRRDSQDGGQVFGVVPAGHPEVYTLGVADLDSPECGADDRYVVCRDVQGLRIWTYRR</sequence>
<gene>
    <name evidence="3" type="ORF">SAMN04489716_8226</name>
</gene>
<evidence type="ECO:0000259" key="2">
    <source>
        <dbReference type="Pfam" id="PF13360"/>
    </source>
</evidence>
<dbReference type="EMBL" id="LT629758">
    <property type="protein sequence ID" value="SDT78090.1"/>
    <property type="molecule type" value="Genomic_DNA"/>
</dbReference>
<evidence type="ECO:0000313" key="4">
    <source>
        <dbReference type="Proteomes" id="UP000198688"/>
    </source>
</evidence>
<evidence type="ECO:0000256" key="1">
    <source>
        <dbReference type="SAM" id="Phobius"/>
    </source>
</evidence>
<name>A0A1H2D5R6_9ACTN</name>
<keyword evidence="1" id="KW-0812">Transmembrane</keyword>
<feature type="transmembrane region" description="Helical" evidence="1">
    <location>
        <begin position="24"/>
        <end position="44"/>
    </location>
</feature>